<dbReference type="KEGG" id="lcd:clem_03480"/>
<keyword evidence="3" id="KW-1185">Reference proteome</keyword>
<organism evidence="2 3">
    <name type="scientific">Legionella clemsonensis</name>
    <dbReference type="NCBI Taxonomy" id="1867846"/>
    <lineage>
        <taxon>Bacteria</taxon>
        <taxon>Pseudomonadati</taxon>
        <taxon>Pseudomonadota</taxon>
        <taxon>Gammaproteobacteria</taxon>
        <taxon>Legionellales</taxon>
        <taxon>Legionellaceae</taxon>
        <taxon>Legionella</taxon>
    </lineage>
</organism>
<dbReference type="AlphaFoldDB" id="A0A222P070"/>
<name>A0A222P070_9GAMM</name>
<dbReference type="OrthoDB" id="5653887at2"/>
<dbReference type="RefSeq" id="WP_094090334.1">
    <property type="nucleotide sequence ID" value="NZ_CP016397.1"/>
</dbReference>
<feature type="region of interest" description="Disordered" evidence="1">
    <location>
        <begin position="1"/>
        <end position="41"/>
    </location>
</feature>
<evidence type="ECO:0000256" key="1">
    <source>
        <dbReference type="SAM" id="MobiDB-lite"/>
    </source>
</evidence>
<evidence type="ECO:0000313" key="3">
    <source>
        <dbReference type="Proteomes" id="UP000201728"/>
    </source>
</evidence>
<protein>
    <submittedName>
        <fullName evidence="2">Uncharacterized protein</fullName>
    </submittedName>
</protein>
<gene>
    <name evidence="2" type="ORF">clem_03480</name>
</gene>
<dbReference type="EMBL" id="CP016397">
    <property type="protein sequence ID" value="ASQ45254.1"/>
    <property type="molecule type" value="Genomic_DNA"/>
</dbReference>
<sequence>MTNSTQYMLAQMEKPSSSKSKVNSEPEVQTSDTKTSVEESSLQKLVQECLIKKDQYSNTPYS</sequence>
<proteinExistence type="predicted"/>
<dbReference type="Proteomes" id="UP000201728">
    <property type="component" value="Chromosome"/>
</dbReference>
<evidence type="ECO:0000313" key="2">
    <source>
        <dbReference type="EMBL" id="ASQ45254.1"/>
    </source>
</evidence>
<reference evidence="2 3" key="1">
    <citation type="submission" date="2016-07" db="EMBL/GenBank/DDBJ databases">
        <authorList>
            <person name="Hassler H."/>
        </authorList>
    </citation>
    <scope>NUCLEOTIDE SEQUENCE [LARGE SCALE GENOMIC DNA]</scope>
    <source>
        <strain evidence="2 3">CDC-D5610</strain>
    </source>
</reference>
<accession>A0A222P070</accession>